<evidence type="ECO:0000259" key="2">
    <source>
        <dbReference type="Pfam" id="PF12802"/>
    </source>
</evidence>
<feature type="domain" description="HTH marR-type" evidence="2">
    <location>
        <begin position="159"/>
        <end position="200"/>
    </location>
</feature>
<organism evidence="3 4">
    <name type="scientific">Halosimplex carlsbadense 2-9-1</name>
    <dbReference type="NCBI Taxonomy" id="797114"/>
    <lineage>
        <taxon>Archaea</taxon>
        <taxon>Methanobacteriati</taxon>
        <taxon>Methanobacteriota</taxon>
        <taxon>Stenosarchaea group</taxon>
        <taxon>Halobacteria</taxon>
        <taxon>Halobacteriales</taxon>
        <taxon>Haloarculaceae</taxon>
        <taxon>Halosimplex</taxon>
    </lineage>
</organism>
<evidence type="ECO:0000313" key="4">
    <source>
        <dbReference type="Proteomes" id="UP000011626"/>
    </source>
</evidence>
<name>M0D814_9EURY</name>
<protein>
    <recommendedName>
        <fullName evidence="2">HTH marR-type domain-containing protein</fullName>
    </recommendedName>
</protein>
<evidence type="ECO:0000313" key="3">
    <source>
        <dbReference type="EMBL" id="ELZ30299.1"/>
    </source>
</evidence>
<accession>M0D814</accession>
<dbReference type="Gene3D" id="1.10.10.10">
    <property type="entry name" value="Winged helix-like DNA-binding domain superfamily/Winged helix DNA-binding domain"/>
    <property type="match status" value="1"/>
</dbReference>
<feature type="compositionally biased region" description="Basic and acidic residues" evidence="1">
    <location>
        <begin position="116"/>
        <end position="128"/>
    </location>
</feature>
<evidence type="ECO:0000256" key="1">
    <source>
        <dbReference type="SAM" id="MobiDB-lite"/>
    </source>
</evidence>
<dbReference type="Pfam" id="PF12802">
    <property type="entry name" value="MarR_2"/>
    <property type="match status" value="1"/>
</dbReference>
<gene>
    <name evidence="3" type="ORF">C475_01152</name>
</gene>
<sequence>MIHKKILDVAQSNPNASLTGIADHVGGASELFVERVLEEYGDPAKDRSRTKRADGHGESNRDTDIDTEQSTMDDSPDQETELKIPDLASERGTERQSGTSTDLDGPDSEVSPESDTGARTDDRDDFPGADRAAANRLTEVGSGDSGASSGSQVTDPAALTDKQWETLRAVHREPTATQEEIAATLDVTRATVSKRVNEIEGFDWTNRRAFVKRLFDEEPGDGPRIRNRSTREDQIHELESRISSLEERIGDGPARNDTAEWDPDLAHKIIHACLDAEYLSKEDELALLRRIL</sequence>
<feature type="compositionally biased region" description="Low complexity" evidence="1">
    <location>
        <begin position="141"/>
        <end position="151"/>
    </location>
</feature>
<reference evidence="3 4" key="1">
    <citation type="journal article" date="2014" name="PLoS Genet.">
        <title>Phylogenetically driven sequencing of extremely halophilic archaea reveals strategies for static and dynamic osmo-response.</title>
        <authorList>
            <person name="Becker E.A."/>
            <person name="Seitzer P.M."/>
            <person name="Tritt A."/>
            <person name="Larsen D."/>
            <person name="Krusor M."/>
            <person name="Yao A.I."/>
            <person name="Wu D."/>
            <person name="Madern D."/>
            <person name="Eisen J.A."/>
            <person name="Darling A.E."/>
            <person name="Facciotti M.T."/>
        </authorList>
    </citation>
    <scope>NUCLEOTIDE SEQUENCE [LARGE SCALE GENOMIC DNA]</scope>
    <source>
        <strain evidence="3 4">2-9-1</strain>
    </source>
</reference>
<dbReference type="InterPro" id="IPR036388">
    <property type="entry name" value="WH-like_DNA-bd_sf"/>
</dbReference>
<dbReference type="eggNOG" id="arCOG02611">
    <property type="taxonomic scope" value="Archaea"/>
</dbReference>
<feature type="compositionally biased region" description="Basic and acidic residues" evidence="1">
    <location>
        <begin position="41"/>
        <end position="64"/>
    </location>
</feature>
<proteinExistence type="predicted"/>
<feature type="compositionally biased region" description="Basic and acidic residues" evidence="1">
    <location>
        <begin position="80"/>
        <end position="94"/>
    </location>
</feature>
<comment type="caution">
    <text evidence="3">The sequence shown here is derived from an EMBL/GenBank/DDBJ whole genome shotgun (WGS) entry which is preliminary data.</text>
</comment>
<dbReference type="SUPFAM" id="SSF46785">
    <property type="entry name" value="Winged helix' DNA-binding domain"/>
    <property type="match status" value="1"/>
</dbReference>
<keyword evidence="4" id="KW-1185">Reference proteome</keyword>
<dbReference type="InterPro" id="IPR000835">
    <property type="entry name" value="HTH_MarR-typ"/>
</dbReference>
<feature type="region of interest" description="Disordered" evidence="1">
    <location>
        <begin position="41"/>
        <end position="159"/>
    </location>
</feature>
<dbReference type="GO" id="GO:0003700">
    <property type="term" value="F:DNA-binding transcription factor activity"/>
    <property type="evidence" value="ECO:0007669"/>
    <property type="project" value="InterPro"/>
</dbReference>
<dbReference type="InterPro" id="IPR036390">
    <property type="entry name" value="WH_DNA-bd_sf"/>
</dbReference>
<dbReference type="EMBL" id="AOIU01000004">
    <property type="protein sequence ID" value="ELZ30299.1"/>
    <property type="molecule type" value="Genomic_DNA"/>
</dbReference>
<dbReference type="Proteomes" id="UP000011626">
    <property type="component" value="Unassembled WGS sequence"/>
</dbReference>
<dbReference type="AlphaFoldDB" id="M0D814"/>